<keyword evidence="2" id="KW-1185">Reference proteome</keyword>
<dbReference type="EMBL" id="JAUJYN010000006">
    <property type="protein sequence ID" value="KAK1268080.1"/>
    <property type="molecule type" value="Genomic_DNA"/>
</dbReference>
<dbReference type="AlphaFoldDB" id="A0AAV9AUX5"/>
<evidence type="ECO:0000313" key="1">
    <source>
        <dbReference type="EMBL" id="KAK1268080.1"/>
    </source>
</evidence>
<accession>A0AAV9AUX5</accession>
<protein>
    <submittedName>
        <fullName evidence="1">Uncharacterized protein</fullName>
    </submittedName>
</protein>
<comment type="caution">
    <text evidence="1">The sequence shown here is derived from an EMBL/GenBank/DDBJ whole genome shotgun (WGS) entry which is preliminary data.</text>
</comment>
<reference evidence="1" key="2">
    <citation type="submission" date="2023-06" db="EMBL/GenBank/DDBJ databases">
        <authorList>
            <person name="Ma L."/>
            <person name="Liu K.-W."/>
            <person name="Li Z."/>
            <person name="Hsiao Y.-Y."/>
            <person name="Qi Y."/>
            <person name="Fu T."/>
            <person name="Tang G."/>
            <person name="Zhang D."/>
            <person name="Sun W.-H."/>
            <person name="Liu D.-K."/>
            <person name="Li Y."/>
            <person name="Chen G.-Z."/>
            <person name="Liu X.-D."/>
            <person name="Liao X.-Y."/>
            <person name="Jiang Y.-T."/>
            <person name="Yu X."/>
            <person name="Hao Y."/>
            <person name="Huang J."/>
            <person name="Zhao X.-W."/>
            <person name="Ke S."/>
            <person name="Chen Y.-Y."/>
            <person name="Wu W.-L."/>
            <person name="Hsu J.-L."/>
            <person name="Lin Y.-F."/>
            <person name="Huang M.-D."/>
            <person name="Li C.-Y."/>
            <person name="Huang L."/>
            <person name="Wang Z.-W."/>
            <person name="Zhao X."/>
            <person name="Zhong W.-Y."/>
            <person name="Peng D.-H."/>
            <person name="Ahmad S."/>
            <person name="Lan S."/>
            <person name="Zhang J.-S."/>
            <person name="Tsai W.-C."/>
            <person name="Van De Peer Y."/>
            <person name="Liu Z.-J."/>
        </authorList>
    </citation>
    <scope>NUCLEOTIDE SEQUENCE</scope>
    <source>
        <strain evidence="1">SCP</strain>
        <tissue evidence="1">Leaves</tissue>
    </source>
</reference>
<reference evidence="1" key="1">
    <citation type="journal article" date="2023" name="Nat. Commun.">
        <title>Diploid and tetraploid genomes of Acorus and the evolution of monocots.</title>
        <authorList>
            <person name="Ma L."/>
            <person name="Liu K.W."/>
            <person name="Li Z."/>
            <person name="Hsiao Y.Y."/>
            <person name="Qi Y."/>
            <person name="Fu T."/>
            <person name="Tang G.D."/>
            <person name="Zhang D."/>
            <person name="Sun W.H."/>
            <person name="Liu D.K."/>
            <person name="Li Y."/>
            <person name="Chen G.Z."/>
            <person name="Liu X.D."/>
            <person name="Liao X.Y."/>
            <person name="Jiang Y.T."/>
            <person name="Yu X."/>
            <person name="Hao Y."/>
            <person name="Huang J."/>
            <person name="Zhao X.W."/>
            <person name="Ke S."/>
            <person name="Chen Y.Y."/>
            <person name="Wu W.L."/>
            <person name="Hsu J.L."/>
            <person name="Lin Y.F."/>
            <person name="Huang M.D."/>
            <person name="Li C.Y."/>
            <person name="Huang L."/>
            <person name="Wang Z.W."/>
            <person name="Zhao X."/>
            <person name="Zhong W.Y."/>
            <person name="Peng D.H."/>
            <person name="Ahmad S."/>
            <person name="Lan S."/>
            <person name="Zhang J.S."/>
            <person name="Tsai W.C."/>
            <person name="Van de Peer Y."/>
            <person name="Liu Z.J."/>
        </authorList>
    </citation>
    <scope>NUCLEOTIDE SEQUENCE</scope>
    <source>
        <strain evidence="1">SCP</strain>
    </source>
</reference>
<name>A0AAV9AUX5_ACOGR</name>
<evidence type="ECO:0000313" key="2">
    <source>
        <dbReference type="Proteomes" id="UP001179952"/>
    </source>
</evidence>
<proteinExistence type="predicted"/>
<sequence length="55" mass="6321">MVIGVKTRIFPGRIDVEITISLEVYKPSSEDGLNNKNVIFMIFLIILIEKNNKQK</sequence>
<dbReference type="Proteomes" id="UP001179952">
    <property type="component" value="Unassembled WGS sequence"/>
</dbReference>
<organism evidence="1 2">
    <name type="scientific">Acorus gramineus</name>
    <name type="common">Dwarf sweet flag</name>
    <dbReference type="NCBI Taxonomy" id="55184"/>
    <lineage>
        <taxon>Eukaryota</taxon>
        <taxon>Viridiplantae</taxon>
        <taxon>Streptophyta</taxon>
        <taxon>Embryophyta</taxon>
        <taxon>Tracheophyta</taxon>
        <taxon>Spermatophyta</taxon>
        <taxon>Magnoliopsida</taxon>
        <taxon>Liliopsida</taxon>
        <taxon>Acoraceae</taxon>
        <taxon>Acorus</taxon>
    </lineage>
</organism>
<gene>
    <name evidence="1" type="ORF">QJS04_geneDACA013691</name>
</gene>